<dbReference type="AlphaFoldDB" id="A0A8C6PK39"/>
<accession>A0A8C6PK39</accession>
<name>A0A8C6PK39_NOTFU</name>
<dbReference type="Ensembl" id="ENSNFUT00015045853.1">
    <property type="protein sequence ID" value="ENSNFUP00015043938.1"/>
    <property type="gene ID" value="ENSNFUG00015020940.1"/>
</dbReference>
<protein>
    <submittedName>
        <fullName evidence="1">Uncharacterized protein</fullName>
    </submittedName>
</protein>
<keyword evidence="2" id="KW-1185">Reference proteome</keyword>
<reference evidence="1" key="2">
    <citation type="submission" date="2025-09" db="UniProtKB">
        <authorList>
            <consortium name="Ensembl"/>
        </authorList>
    </citation>
    <scope>IDENTIFICATION</scope>
</reference>
<organism evidence="1 2">
    <name type="scientific">Nothobranchius furzeri</name>
    <name type="common">Turquoise killifish</name>
    <dbReference type="NCBI Taxonomy" id="105023"/>
    <lineage>
        <taxon>Eukaryota</taxon>
        <taxon>Metazoa</taxon>
        <taxon>Chordata</taxon>
        <taxon>Craniata</taxon>
        <taxon>Vertebrata</taxon>
        <taxon>Euteleostomi</taxon>
        <taxon>Actinopterygii</taxon>
        <taxon>Neopterygii</taxon>
        <taxon>Teleostei</taxon>
        <taxon>Neoteleostei</taxon>
        <taxon>Acanthomorphata</taxon>
        <taxon>Ovalentaria</taxon>
        <taxon>Atherinomorphae</taxon>
        <taxon>Cyprinodontiformes</taxon>
        <taxon>Nothobranchiidae</taxon>
        <taxon>Nothobranchius</taxon>
    </lineage>
</organism>
<evidence type="ECO:0000313" key="2">
    <source>
        <dbReference type="Proteomes" id="UP000694548"/>
    </source>
</evidence>
<reference evidence="1" key="1">
    <citation type="submission" date="2025-08" db="UniProtKB">
        <authorList>
            <consortium name="Ensembl"/>
        </authorList>
    </citation>
    <scope>IDENTIFICATION</scope>
</reference>
<evidence type="ECO:0000313" key="1">
    <source>
        <dbReference type="Ensembl" id="ENSNFUP00015043938.1"/>
    </source>
</evidence>
<dbReference type="Proteomes" id="UP000694548">
    <property type="component" value="Unassembled WGS sequence"/>
</dbReference>
<proteinExistence type="predicted"/>
<sequence length="71" mass="8189">LCTQLEPTMGTVTCSWTRSTFITMKRQVVNMCHIWTIWPWCRQQLGKRPLYRRCRAAGRGSGCGKEGGRKL</sequence>